<proteinExistence type="predicted"/>
<sequence>MKIISNYLPLPFSLTHQSHENRVLSPTLPATIAVQETAFLSGISTALSHCARPHSILHLSPNSPAPLIATATHLFNRDELLLAVDLLHDLLLVLVLQIRYPFLFTQLLRVVAGGVCRIVLHGRLEWVKEIPGGSIGRWQRRRGCFLAGRLCSGDRGDDEYEYGGGDPNNPLTLP</sequence>
<keyword evidence="2" id="KW-1185">Reference proteome</keyword>
<organism evidence="1 2">
    <name type="scientific">Persea americana</name>
    <name type="common">Avocado</name>
    <dbReference type="NCBI Taxonomy" id="3435"/>
    <lineage>
        <taxon>Eukaryota</taxon>
        <taxon>Viridiplantae</taxon>
        <taxon>Streptophyta</taxon>
        <taxon>Embryophyta</taxon>
        <taxon>Tracheophyta</taxon>
        <taxon>Spermatophyta</taxon>
        <taxon>Magnoliopsida</taxon>
        <taxon>Magnoliidae</taxon>
        <taxon>Laurales</taxon>
        <taxon>Lauraceae</taxon>
        <taxon>Persea</taxon>
    </lineage>
</organism>
<protein>
    <submittedName>
        <fullName evidence="1">Uncharacterized protein</fullName>
    </submittedName>
</protein>
<dbReference type="EMBL" id="CM056814">
    <property type="protein sequence ID" value="KAJ8627478.1"/>
    <property type="molecule type" value="Genomic_DNA"/>
</dbReference>
<accession>A0ACC2L381</accession>
<gene>
    <name evidence="1" type="ORF">MRB53_020785</name>
</gene>
<reference evidence="1 2" key="1">
    <citation type="journal article" date="2022" name="Hortic Res">
        <title>A haplotype resolved chromosomal level avocado genome allows analysis of novel avocado genes.</title>
        <authorList>
            <person name="Nath O."/>
            <person name="Fletcher S.J."/>
            <person name="Hayward A."/>
            <person name="Shaw L.M."/>
            <person name="Masouleh A.K."/>
            <person name="Furtado A."/>
            <person name="Henry R.J."/>
            <person name="Mitter N."/>
        </authorList>
    </citation>
    <scope>NUCLEOTIDE SEQUENCE [LARGE SCALE GENOMIC DNA]</scope>
    <source>
        <strain evidence="2">cv. Hass</strain>
    </source>
</reference>
<name>A0ACC2L381_PERAE</name>
<comment type="caution">
    <text evidence="1">The sequence shown here is derived from an EMBL/GenBank/DDBJ whole genome shotgun (WGS) entry which is preliminary data.</text>
</comment>
<dbReference type="Proteomes" id="UP001234297">
    <property type="component" value="Chromosome 6"/>
</dbReference>
<evidence type="ECO:0000313" key="2">
    <source>
        <dbReference type="Proteomes" id="UP001234297"/>
    </source>
</evidence>
<evidence type="ECO:0000313" key="1">
    <source>
        <dbReference type="EMBL" id="KAJ8627478.1"/>
    </source>
</evidence>